<name>A0ABZ0J3V4_9BURK</name>
<organism evidence="2 3">
    <name type="scientific">Diaphorobacter limosus</name>
    <dbReference type="NCBI Taxonomy" id="3036128"/>
    <lineage>
        <taxon>Bacteria</taxon>
        <taxon>Pseudomonadati</taxon>
        <taxon>Pseudomonadota</taxon>
        <taxon>Betaproteobacteria</taxon>
        <taxon>Burkholderiales</taxon>
        <taxon>Comamonadaceae</taxon>
        <taxon>Diaphorobacter</taxon>
    </lineage>
</organism>
<dbReference type="Pfam" id="PF20613">
    <property type="entry name" value="HipA_2"/>
    <property type="match status" value="1"/>
</dbReference>
<evidence type="ECO:0000313" key="2">
    <source>
        <dbReference type="EMBL" id="WOO32939.1"/>
    </source>
</evidence>
<proteinExistence type="predicted"/>
<sequence>MSTAMIPIVEVIGPAQQGLSRPLLCVGADDQRYYVKGQQTNRASLWSEWICAHLAQALGLPLPPFSLVQLDPALVRELPKDLQAVGSLPAFGSREVVHTVWLELGIDHKVAPELQRKVLAFDWWVRNTDRLRGNTNLLWDAVLQFSPFRETGEFANAGVILLCPETGYFGFKLQTQRAKRITDFFDELPREIYLRAIKAMQDELQRVALRVADTPAQGRSDALRHLFDALIHPREAMVRFGPARAVLTPDPATELQRQFEHCVERRFITPEYVEQTMEKRIKYLLSSLPLAAPFARQRVGDEVFHASFPLVQQQGDVLTKIIKPLSLNQEAPVDIYEHGDAWLQKVKRLRGRNLLPESVLFAIKPPAPDHTQRHAAYLDICSDLHSLAVQTVPDHEEQRIADFAQH</sequence>
<evidence type="ECO:0000313" key="3">
    <source>
        <dbReference type="Proteomes" id="UP001303211"/>
    </source>
</evidence>
<protein>
    <submittedName>
        <fullName evidence="2">DUF3037 domain-containing protein</fullName>
    </submittedName>
</protein>
<keyword evidence="3" id="KW-1185">Reference proteome</keyword>
<dbReference type="Proteomes" id="UP001303211">
    <property type="component" value="Chromosome"/>
</dbReference>
<dbReference type="InterPro" id="IPR046748">
    <property type="entry name" value="HipA_2"/>
</dbReference>
<reference evidence="2 3" key="1">
    <citation type="submission" date="2023-03" db="EMBL/GenBank/DDBJ databases">
        <title>Diaphorobacter basophil sp. nov., isolated from a sewage-treatment plant.</title>
        <authorList>
            <person name="Yang K."/>
        </authorList>
    </citation>
    <scope>NUCLEOTIDE SEQUENCE [LARGE SCALE GENOMIC DNA]</scope>
    <source>
        <strain evidence="2 3">Y-1</strain>
    </source>
</reference>
<dbReference type="EMBL" id="CP136921">
    <property type="protein sequence ID" value="WOO32939.1"/>
    <property type="molecule type" value="Genomic_DNA"/>
</dbReference>
<feature type="domain" description="HipA-like kinase" evidence="1">
    <location>
        <begin position="8"/>
        <end position="141"/>
    </location>
</feature>
<dbReference type="RefSeq" id="WP_317702356.1">
    <property type="nucleotide sequence ID" value="NZ_CP136921.1"/>
</dbReference>
<gene>
    <name evidence="2" type="ORF">P4826_02110</name>
</gene>
<evidence type="ECO:0000259" key="1">
    <source>
        <dbReference type="Pfam" id="PF20613"/>
    </source>
</evidence>
<accession>A0ABZ0J3V4</accession>